<feature type="chain" id="PRO_5031020778" description="carbonic anhydrase" evidence="8">
    <location>
        <begin position="23"/>
        <end position="259"/>
    </location>
</feature>
<dbReference type="InterPro" id="IPR023561">
    <property type="entry name" value="Carbonic_anhydrase_a-class"/>
</dbReference>
<evidence type="ECO:0000256" key="5">
    <source>
        <dbReference type="ARBA" id="ARBA00023239"/>
    </source>
</evidence>
<protein>
    <recommendedName>
        <fullName evidence="2">carbonic anhydrase</fullName>
        <ecNumber evidence="2">4.2.1.1</ecNumber>
    </recommendedName>
</protein>
<name>A0A7W3H7C4_CITFR</name>
<dbReference type="PANTHER" id="PTHR18952">
    <property type="entry name" value="CARBONIC ANHYDRASE"/>
    <property type="match status" value="1"/>
</dbReference>
<keyword evidence="8" id="KW-0732">Signal</keyword>
<feature type="region of interest" description="Disordered" evidence="7">
    <location>
        <begin position="240"/>
        <end position="259"/>
    </location>
</feature>
<dbReference type="PANTHER" id="PTHR18952:SF265">
    <property type="entry name" value="CARBONIC ANHYDRASE"/>
    <property type="match status" value="1"/>
</dbReference>
<evidence type="ECO:0000256" key="3">
    <source>
        <dbReference type="ARBA" id="ARBA00022723"/>
    </source>
</evidence>
<feature type="signal peptide" evidence="8">
    <location>
        <begin position="1"/>
        <end position="22"/>
    </location>
</feature>
<dbReference type="InterPro" id="IPR036398">
    <property type="entry name" value="CA_dom_sf"/>
</dbReference>
<keyword evidence="3" id="KW-0479">Metal-binding</keyword>
<organism evidence="10 11">
    <name type="scientific">Citrobacter freundii</name>
    <dbReference type="NCBI Taxonomy" id="546"/>
    <lineage>
        <taxon>Bacteria</taxon>
        <taxon>Pseudomonadati</taxon>
        <taxon>Pseudomonadota</taxon>
        <taxon>Gammaproteobacteria</taxon>
        <taxon>Enterobacterales</taxon>
        <taxon>Enterobacteriaceae</taxon>
        <taxon>Citrobacter</taxon>
        <taxon>Citrobacter freundii complex</taxon>
    </lineage>
</organism>
<dbReference type="Pfam" id="PF00194">
    <property type="entry name" value="Carb_anhydrase"/>
    <property type="match status" value="1"/>
</dbReference>
<evidence type="ECO:0000256" key="6">
    <source>
        <dbReference type="ARBA" id="ARBA00048348"/>
    </source>
</evidence>
<comment type="similarity">
    <text evidence="1">Belongs to the alpha-carbonic anhydrase family.</text>
</comment>
<dbReference type="SUPFAM" id="SSF51069">
    <property type="entry name" value="Carbonic anhydrase"/>
    <property type="match status" value="1"/>
</dbReference>
<keyword evidence="5" id="KW-0456">Lyase</keyword>
<evidence type="ECO:0000256" key="7">
    <source>
        <dbReference type="SAM" id="MobiDB-lite"/>
    </source>
</evidence>
<dbReference type="EMBL" id="JABXRI010000001">
    <property type="protein sequence ID" value="MBA8060904.1"/>
    <property type="molecule type" value="Genomic_DNA"/>
</dbReference>
<evidence type="ECO:0000256" key="4">
    <source>
        <dbReference type="ARBA" id="ARBA00022833"/>
    </source>
</evidence>
<proteinExistence type="inferred from homology"/>
<reference evidence="10 11" key="1">
    <citation type="submission" date="2020-06" db="EMBL/GenBank/DDBJ databases">
        <title>REHAB project genomes.</title>
        <authorList>
            <person name="Shaw L.P."/>
        </authorList>
    </citation>
    <scope>NUCLEOTIDE SEQUENCE [LARGE SCALE GENOMIC DNA]</scope>
    <source>
        <strain evidence="10 11">RHBSTW-00116</strain>
    </source>
</reference>
<comment type="catalytic activity">
    <reaction evidence="6">
        <text>hydrogencarbonate + H(+) = CO2 + H2O</text>
        <dbReference type="Rhea" id="RHEA:10748"/>
        <dbReference type="ChEBI" id="CHEBI:15377"/>
        <dbReference type="ChEBI" id="CHEBI:15378"/>
        <dbReference type="ChEBI" id="CHEBI:16526"/>
        <dbReference type="ChEBI" id="CHEBI:17544"/>
        <dbReference type="EC" id="4.2.1.1"/>
    </reaction>
</comment>
<dbReference type="EC" id="4.2.1.1" evidence="2"/>
<evidence type="ECO:0000256" key="1">
    <source>
        <dbReference type="ARBA" id="ARBA00010718"/>
    </source>
</evidence>
<evidence type="ECO:0000256" key="2">
    <source>
        <dbReference type="ARBA" id="ARBA00012925"/>
    </source>
</evidence>
<sequence length="259" mass="29472">MYLIRVRTTLLLACLMSFSVQASSWGYSIGDTSPEHWGEINNEYKSCQTGVNQSPINIQPSDTSKLGLPILTMQYTDSPVRFQSINHTLQATMNSYTPDTLNIDNQLYYLKQLDFHAPSEHTIEGKNYAMELQLLHKNQQGDTVIVAVMFDVDEPNQAIKNLWESFPTMEGSNMPIFSPVNINQLLPDNKVYWRYSGSLTIPPCSENVTWIVLKTPISLSTEQLENFRYIVGHMNNRPLQPLNGREVEDSQSGDTEILY</sequence>
<dbReference type="CDD" id="cd03124">
    <property type="entry name" value="alpha_CA_prokaryotic_like"/>
    <property type="match status" value="1"/>
</dbReference>
<gene>
    <name evidence="10" type="ORF">HV077_00405</name>
</gene>
<comment type="caution">
    <text evidence="10">The sequence shown here is derived from an EMBL/GenBank/DDBJ whole genome shotgun (WGS) entry which is preliminary data.</text>
</comment>
<accession>A0A7W3H7C4</accession>
<dbReference type="InterPro" id="IPR041891">
    <property type="entry name" value="Alpha_CA_prokaryot-like"/>
</dbReference>
<dbReference type="PROSITE" id="PS51144">
    <property type="entry name" value="ALPHA_CA_2"/>
    <property type="match status" value="1"/>
</dbReference>
<dbReference type="GO" id="GO:0004089">
    <property type="term" value="F:carbonate dehydratase activity"/>
    <property type="evidence" value="ECO:0007669"/>
    <property type="project" value="UniProtKB-EC"/>
</dbReference>
<evidence type="ECO:0000256" key="8">
    <source>
        <dbReference type="SAM" id="SignalP"/>
    </source>
</evidence>
<dbReference type="SMART" id="SM01057">
    <property type="entry name" value="Carb_anhydrase"/>
    <property type="match status" value="1"/>
</dbReference>
<dbReference type="Proteomes" id="UP000591803">
    <property type="component" value="Unassembled WGS sequence"/>
</dbReference>
<feature type="domain" description="Alpha-carbonic anhydrase" evidence="9">
    <location>
        <begin position="23"/>
        <end position="251"/>
    </location>
</feature>
<evidence type="ECO:0000259" key="9">
    <source>
        <dbReference type="PROSITE" id="PS51144"/>
    </source>
</evidence>
<evidence type="ECO:0000313" key="11">
    <source>
        <dbReference type="Proteomes" id="UP000591803"/>
    </source>
</evidence>
<dbReference type="GO" id="GO:0008270">
    <property type="term" value="F:zinc ion binding"/>
    <property type="evidence" value="ECO:0007669"/>
    <property type="project" value="InterPro"/>
</dbReference>
<dbReference type="AlphaFoldDB" id="A0A7W3H7C4"/>
<dbReference type="InterPro" id="IPR001148">
    <property type="entry name" value="CA_dom"/>
</dbReference>
<keyword evidence="4" id="KW-0862">Zinc</keyword>
<dbReference type="Gene3D" id="3.10.200.10">
    <property type="entry name" value="Alpha carbonic anhydrase"/>
    <property type="match status" value="1"/>
</dbReference>
<feature type="compositionally biased region" description="Polar residues" evidence="7">
    <location>
        <begin position="250"/>
        <end position="259"/>
    </location>
</feature>
<evidence type="ECO:0000313" key="10">
    <source>
        <dbReference type="EMBL" id="MBA8060904.1"/>
    </source>
</evidence>